<reference evidence="3" key="1">
    <citation type="journal article" date="2019" name="Int. J. Syst. Evol. Microbiol.">
        <title>The Global Catalogue of Microorganisms (GCM) 10K type strain sequencing project: providing services to taxonomists for standard genome sequencing and annotation.</title>
        <authorList>
            <consortium name="The Broad Institute Genomics Platform"/>
            <consortium name="The Broad Institute Genome Sequencing Center for Infectious Disease"/>
            <person name="Wu L."/>
            <person name="Ma J."/>
        </authorList>
    </citation>
    <scope>NUCLEOTIDE SEQUENCE [LARGE SCALE GENOMIC DNA]</scope>
    <source>
        <strain evidence="3">KCTC 52232</strain>
    </source>
</reference>
<comment type="caution">
    <text evidence="2">The sequence shown here is derived from an EMBL/GenBank/DDBJ whole genome shotgun (WGS) entry which is preliminary data.</text>
</comment>
<dbReference type="SUPFAM" id="SSF53756">
    <property type="entry name" value="UDP-Glycosyltransferase/glycogen phosphorylase"/>
    <property type="match status" value="1"/>
</dbReference>
<sequence>MKVAVLSPVAWRTPPRHYGPWEQVSSNIAEGLIKLGVDVTLFATGDSITAGKLESVCEKGYEEERGQDAKVLECLHISNLMEKAGEFDIIHNNFDFLPLTYSGLIKTPLITTIHGFSSERIVPVYKKYNSRGHYVSISNSDRSPELEYLATVYNGLDTKDFIFNNNPEDYLLYFGRIHPHKGTVEAIEIAKKTKKKLLIAGIVQDEGYFKEKVEPQLNDQIQYIGSAGPDKRNTLLGNALALLHPISFDEPFGLSVAEAMLCGTPVIAFNRGSMPELIKDGETGFLVTNVDEAVSAVESLKSLNRQDCREWANTQFSCDKMAADYFKLYQKILG</sequence>
<dbReference type="Pfam" id="PF00534">
    <property type="entry name" value="Glycos_transf_1"/>
    <property type="match status" value="1"/>
</dbReference>
<dbReference type="CDD" id="cd03802">
    <property type="entry name" value="GT4_AviGT4-like"/>
    <property type="match status" value="1"/>
</dbReference>
<dbReference type="EMBL" id="JBHUON010000004">
    <property type="protein sequence ID" value="MFD2864070.1"/>
    <property type="molecule type" value="Genomic_DNA"/>
</dbReference>
<evidence type="ECO:0000313" key="2">
    <source>
        <dbReference type="EMBL" id="MFD2864070.1"/>
    </source>
</evidence>
<dbReference type="InterPro" id="IPR001296">
    <property type="entry name" value="Glyco_trans_1"/>
</dbReference>
<accession>A0ABW5XK23</accession>
<dbReference type="Gene3D" id="3.40.50.2000">
    <property type="entry name" value="Glycogen Phosphorylase B"/>
    <property type="match status" value="2"/>
</dbReference>
<dbReference type="Proteomes" id="UP001597601">
    <property type="component" value="Unassembled WGS sequence"/>
</dbReference>
<evidence type="ECO:0000259" key="1">
    <source>
        <dbReference type="Pfam" id="PF00534"/>
    </source>
</evidence>
<keyword evidence="3" id="KW-1185">Reference proteome</keyword>
<gene>
    <name evidence="2" type="ORF">ACFSYC_05155</name>
</gene>
<evidence type="ECO:0000313" key="3">
    <source>
        <dbReference type="Proteomes" id="UP001597601"/>
    </source>
</evidence>
<protein>
    <submittedName>
        <fullName evidence="2">Glycosyltransferase family 4 protein</fullName>
    </submittedName>
</protein>
<organism evidence="2 3">
    <name type="scientific">Mucilaginibacter antarcticus</name>
    <dbReference type="NCBI Taxonomy" id="1855725"/>
    <lineage>
        <taxon>Bacteria</taxon>
        <taxon>Pseudomonadati</taxon>
        <taxon>Bacteroidota</taxon>
        <taxon>Sphingobacteriia</taxon>
        <taxon>Sphingobacteriales</taxon>
        <taxon>Sphingobacteriaceae</taxon>
        <taxon>Mucilaginibacter</taxon>
    </lineage>
</organism>
<dbReference type="PANTHER" id="PTHR12526:SF595">
    <property type="entry name" value="BLL5217 PROTEIN"/>
    <property type="match status" value="1"/>
</dbReference>
<dbReference type="RefSeq" id="WP_377124229.1">
    <property type="nucleotide sequence ID" value="NZ_JBHUON010000004.1"/>
</dbReference>
<proteinExistence type="predicted"/>
<dbReference type="PANTHER" id="PTHR12526">
    <property type="entry name" value="GLYCOSYLTRANSFERASE"/>
    <property type="match status" value="1"/>
</dbReference>
<name>A0ABW5XK23_9SPHI</name>
<feature type="domain" description="Glycosyl transferase family 1" evidence="1">
    <location>
        <begin position="164"/>
        <end position="304"/>
    </location>
</feature>